<dbReference type="Gene3D" id="1.25.40.420">
    <property type="match status" value="1"/>
</dbReference>
<dbReference type="InterPro" id="IPR001258">
    <property type="entry name" value="NHL_repeat"/>
</dbReference>
<name>A0A7J6N156_PERCH</name>
<reference evidence="7 8" key="1">
    <citation type="submission" date="2020-04" db="EMBL/GenBank/DDBJ databases">
        <title>Perkinsus chesapeaki whole genome sequence.</title>
        <authorList>
            <person name="Bogema D.R."/>
        </authorList>
    </citation>
    <scope>NUCLEOTIDE SEQUENCE [LARGE SCALE GENOMIC DNA]</scope>
    <source>
        <strain evidence="7">ATCC PRA-425</strain>
    </source>
</reference>
<feature type="transmembrane region" description="Helical" evidence="4">
    <location>
        <begin position="470"/>
        <end position="490"/>
    </location>
</feature>
<evidence type="ECO:0000256" key="2">
    <source>
        <dbReference type="ARBA" id="ARBA00022737"/>
    </source>
</evidence>
<dbReference type="InterPro" id="IPR000210">
    <property type="entry name" value="BTB/POZ_dom"/>
</dbReference>
<keyword evidence="5" id="KW-0732">Signal</keyword>
<dbReference type="Gene3D" id="3.30.710.10">
    <property type="entry name" value="Potassium Channel Kv1.1, Chain A"/>
    <property type="match status" value="1"/>
</dbReference>
<dbReference type="SMART" id="SM00875">
    <property type="entry name" value="BACK"/>
    <property type="match status" value="1"/>
</dbReference>
<feature type="transmembrane region" description="Helical" evidence="4">
    <location>
        <begin position="572"/>
        <end position="593"/>
    </location>
</feature>
<dbReference type="SUPFAM" id="SSF54695">
    <property type="entry name" value="POZ domain"/>
    <property type="match status" value="1"/>
</dbReference>
<organism evidence="7 8">
    <name type="scientific">Perkinsus chesapeaki</name>
    <name type="common">Clam parasite</name>
    <name type="synonym">Perkinsus andrewsi</name>
    <dbReference type="NCBI Taxonomy" id="330153"/>
    <lineage>
        <taxon>Eukaryota</taxon>
        <taxon>Sar</taxon>
        <taxon>Alveolata</taxon>
        <taxon>Perkinsozoa</taxon>
        <taxon>Perkinsea</taxon>
        <taxon>Perkinsida</taxon>
        <taxon>Perkinsidae</taxon>
        <taxon>Perkinsus</taxon>
    </lineage>
</organism>
<evidence type="ECO:0000259" key="6">
    <source>
        <dbReference type="PROSITE" id="PS50097"/>
    </source>
</evidence>
<dbReference type="SUPFAM" id="SSF63825">
    <property type="entry name" value="YWTD domain"/>
    <property type="match status" value="1"/>
</dbReference>
<dbReference type="CDD" id="cd18186">
    <property type="entry name" value="BTB_POZ_ZBTB_KLHL-like"/>
    <property type="match status" value="1"/>
</dbReference>
<feature type="transmembrane region" description="Helical" evidence="4">
    <location>
        <begin position="225"/>
        <end position="245"/>
    </location>
</feature>
<evidence type="ECO:0000313" key="8">
    <source>
        <dbReference type="Proteomes" id="UP000591131"/>
    </source>
</evidence>
<feature type="transmembrane region" description="Helical" evidence="4">
    <location>
        <begin position="1228"/>
        <end position="1248"/>
    </location>
</feature>
<dbReference type="SMART" id="SM00225">
    <property type="entry name" value="BTB"/>
    <property type="match status" value="1"/>
</dbReference>
<keyword evidence="1" id="KW-0880">Kelch repeat</keyword>
<evidence type="ECO:0000256" key="5">
    <source>
        <dbReference type="SAM" id="SignalP"/>
    </source>
</evidence>
<feature type="compositionally biased region" description="Basic and acidic residues" evidence="3">
    <location>
        <begin position="1283"/>
        <end position="1304"/>
    </location>
</feature>
<keyword evidence="4" id="KW-1133">Transmembrane helix</keyword>
<feature type="transmembrane region" description="Helical" evidence="4">
    <location>
        <begin position="266"/>
        <end position="286"/>
    </location>
</feature>
<evidence type="ECO:0000256" key="3">
    <source>
        <dbReference type="SAM" id="MobiDB-lite"/>
    </source>
</evidence>
<feature type="region of interest" description="Disordered" evidence="3">
    <location>
        <begin position="1256"/>
        <end position="1424"/>
    </location>
</feature>
<keyword evidence="4" id="KW-0812">Transmembrane</keyword>
<feature type="chain" id="PRO_5029517161" description="BTB domain-containing protein" evidence="5">
    <location>
        <begin position="27"/>
        <end position="2084"/>
    </location>
</feature>
<comment type="caution">
    <text evidence="7">The sequence shown here is derived from an EMBL/GenBank/DDBJ whole genome shotgun (WGS) entry which is preliminary data.</text>
</comment>
<dbReference type="InterPro" id="IPR011705">
    <property type="entry name" value="BACK"/>
</dbReference>
<dbReference type="Gene3D" id="2.120.10.30">
    <property type="entry name" value="TolB, C-terminal domain"/>
    <property type="match status" value="2"/>
</dbReference>
<dbReference type="InterPro" id="IPR011042">
    <property type="entry name" value="6-blade_b-propeller_TolB-like"/>
</dbReference>
<protein>
    <recommendedName>
        <fullName evidence="6">BTB domain-containing protein</fullName>
    </recommendedName>
</protein>
<dbReference type="Pfam" id="PF01436">
    <property type="entry name" value="NHL"/>
    <property type="match status" value="1"/>
</dbReference>
<feature type="transmembrane region" description="Helical" evidence="4">
    <location>
        <begin position="298"/>
        <end position="318"/>
    </location>
</feature>
<feature type="transmembrane region" description="Helical" evidence="4">
    <location>
        <begin position="605"/>
        <end position="627"/>
    </location>
</feature>
<keyword evidence="8" id="KW-1185">Reference proteome</keyword>
<feature type="compositionally biased region" description="Basic and acidic residues" evidence="3">
    <location>
        <begin position="1353"/>
        <end position="1365"/>
    </location>
</feature>
<dbReference type="PROSITE" id="PS50097">
    <property type="entry name" value="BTB"/>
    <property type="match status" value="1"/>
</dbReference>
<dbReference type="InterPro" id="IPR011333">
    <property type="entry name" value="SKP1/BTB/POZ_sf"/>
</dbReference>
<dbReference type="Pfam" id="PF00651">
    <property type="entry name" value="BTB"/>
    <property type="match status" value="1"/>
</dbReference>
<dbReference type="PANTHER" id="PTHR45632:SF3">
    <property type="entry name" value="KELCH-LIKE PROTEIN 32"/>
    <property type="match status" value="1"/>
</dbReference>
<dbReference type="PANTHER" id="PTHR45632">
    <property type="entry name" value="LD33804P"/>
    <property type="match status" value="1"/>
</dbReference>
<dbReference type="OrthoDB" id="433902at2759"/>
<sequence length="2084" mass="227943">MRRRLLDYRLVWWLGTVAIEASFASSLCFDKEAGRSPSMCCGMDKGAACWEGNMTLRNECCRDTPVVEDAHRVSVEEILAQQPIDTMDGLESLAARRLEMLPGDNGFMSDCLFQWHVMASNSAKAAAIGGSPVPLDGRWYGDGDWRACTGGEAFGEPAVYVMATVDTTKVTTRAFGVCVPLACSEDELREEVLPVYLHDIGVGVDGDVTVREIRQGELDKEEGPLSLSVLSMIILPFLAATYLGVNSLSITAGLRQLASSPKSANLTMLMNPLAVILLIIYQSTAYLCLPHTKKAYDWLAISYETNFALAVLGVMVAGKTSSRSLAITAMTRAPLLALSGYLNHWFGSGEFLTAVLRGASAYGPVERALPRLVGPPSPGWIDIADGLFLSNNHLNPILWPCGYVMALSFATLALQPVRKVLGDGLTSGVLLSMLIQAARTVLPGSSPRSLLSRRMPMAGWTVVVEMAVEHIPLAIGPITATVWLSLCVFARVSIGGYIGEGILILGLVVWMGSCRCVGISKGLGRACNWLSTVSFCTTSTARLIIPPVTAALRGERALDFVKFDCLSDHFIFYYWPVIVFSQFCGGTLIWLLYFRPMSMEVKHLVSTNQALWCSLWLIGALALLLLYPQRFSSTHVLTPPRESFPMWVLWLFRLYLLLDNIDLGHALITTHLFDCHGDQRWMRLRELAVSAALHNWTVPLPLAEEVALILAEADIEATVLDFTDSLVHGTPPTSCLYGIVTALYIDAIITGSADSARIAVLALGKGGVLDFLDSSWWPVRYVDLLAVVSDTDSRGFRGGPAEVRFVEGVARYLQLADIIQLPVLHNRSVRLHAFGTHPSLTLEVVERIESSLAAVYGIGASTAFHGVQYRCEHFRRVCMTSTMGLADGLNSNEDGVNLTMAGYQHLLQGMLSQKDLADADLYVCTGPFVLCGLLHELTKKPLVVYIGLPLLWKAPKDHFASPLAREEFWRLSMRLVSSERVIVACNNPLSSLQVKAQLGYTAPVIRPKADWAARYRWSPDLDKKEVLVVYRHRNEWFLRLAVELVIAAWDLATGGTGLSTSIVYSGVGSDEELTFARISHFWAVFIFPWEHATISLYEFYAKGLPIFIPSDAWLTRLVFQPDSNLASTDFDDKYTDFGVGRDDFGPAGPPLGFGGPFGVHKHFHYLGYSDFLTLPHIGRFASIQDMIEIMSNMSLISLSEVSSAMQRYWQQEVGRGVDYWWRKSTVWISWGALFVVGFLITLVALFALQHRRRAKRGRAKEEEKLKADAAAAKGISSRTRLLGKPERSRSGNRDGSKDRKERSKAAVRGPDPSSLVHPAHREDRSPSTGDKGRSGMDKAAAAAKAAGHHSSKHREGREGSREKEKSKLKHGHHHRSEESFMDQTPWPPLLTAASSVDASSVGQAMDHTPLPLHHGYISDDGSADVEDQDIQRGDEVSLKLGPESNSSLLLEINRLRKAGTWCDVVLTSTDGIDFPAHKVILSSFSSYLSTLLSTSSGFREATTGGRHGSTFGDDVLRLKLESLDAQLLRCIVESAYGCNTALPLERLPELLLAAHRYDMRRILVPTAELLSSVLDTKLCLRLLVECGPVLQDTGPLWTSVSKYAARHFGQLIISPDFCLLPSSMLMLFLLDDDLSGGAPSSIGVGGLDGATEKQQQLTEDQVMFALCKWAAAHSCKDRGERPSACLESLLPLVRFGLMSAACLAMLQSSSLMSITGDPGRSDAVLQSLIRSALQQHLDNRTPANRRSCYPMWRPGTGCGQYEGWLACNWLQVGAEEGSMPIDLVPNEDEGYFFLVDWGGHRVLRIDERPKSKREAGDDDEYGDESPSYPATVRLIAGKGERGTTLEHLSEPMCAVEFDGEVYIADRDNNRIVAWQSNGQGTFGRLVAGSKPGNGMHDLYAPASCQIDRSRRLLYVTDTGNQRVMAYKLAAKGATRGGGGPLKGTVVCGGQGRGSSLSQFQCPIDLAVDSDCLYVCDYGNHRVLRWELSSDGLTAVSGAGQLVAGSHDGFSGHLPTHLHHPCGIALDPVSKALYVADSRLQQWGNGCSDGSDVVAAGRAAAVFNGSSAVEQQRRQIEDAFALTFR</sequence>
<feature type="domain" description="BTB" evidence="6">
    <location>
        <begin position="1462"/>
        <end position="1544"/>
    </location>
</feature>
<feature type="signal peptide" evidence="5">
    <location>
        <begin position="1"/>
        <end position="26"/>
    </location>
</feature>
<accession>A0A7J6N156</accession>
<evidence type="ECO:0000313" key="7">
    <source>
        <dbReference type="EMBL" id="KAF4677466.1"/>
    </source>
</evidence>
<feature type="region of interest" description="Disordered" evidence="3">
    <location>
        <begin position="1809"/>
        <end position="1829"/>
    </location>
</feature>
<keyword evidence="4" id="KW-0472">Membrane</keyword>
<evidence type="ECO:0000256" key="1">
    <source>
        <dbReference type="ARBA" id="ARBA00022441"/>
    </source>
</evidence>
<dbReference type="CDD" id="cd05819">
    <property type="entry name" value="NHL"/>
    <property type="match status" value="1"/>
</dbReference>
<gene>
    <name evidence="7" type="ORF">FOL47_001281</name>
</gene>
<feature type="compositionally biased region" description="Basic and acidic residues" evidence="3">
    <location>
        <begin position="1319"/>
        <end position="1336"/>
    </location>
</feature>
<proteinExistence type="predicted"/>
<evidence type="ECO:0000256" key="4">
    <source>
        <dbReference type="SAM" id="Phobius"/>
    </source>
</evidence>
<feature type="compositionally biased region" description="Polar residues" evidence="3">
    <location>
        <begin position="1392"/>
        <end position="1402"/>
    </location>
</feature>
<dbReference type="Proteomes" id="UP000591131">
    <property type="component" value="Unassembled WGS sequence"/>
</dbReference>
<keyword evidence="2" id="KW-0677">Repeat</keyword>
<dbReference type="EMBL" id="JAAPAO010000013">
    <property type="protein sequence ID" value="KAF4677466.1"/>
    <property type="molecule type" value="Genomic_DNA"/>
</dbReference>